<accession>A1ZTN5</accession>
<dbReference type="Proteomes" id="UP000004095">
    <property type="component" value="Unassembled WGS sequence"/>
</dbReference>
<evidence type="ECO:0000313" key="2">
    <source>
        <dbReference type="Proteomes" id="UP000004095"/>
    </source>
</evidence>
<sequence>MWVIILQKLQLNLFMLVQRKGRSLAKKKRKALPYAKGSKGDHLFLF</sequence>
<dbReference type="EMBL" id="AAWS01000036">
    <property type="protein sequence ID" value="EAY26294.1"/>
    <property type="molecule type" value="Genomic_DNA"/>
</dbReference>
<organism evidence="1 2">
    <name type="scientific">Microscilla marina ATCC 23134</name>
    <dbReference type="NCBI Taxonomy" id="313606"/>
    <lineage>
        <taxon>Bacteria</taxon>
        <taxon>Pseudomonadati</taxon>
        <taxon>Bacteroidota</taxon>
        <taxon>Cytophagia</taxon>
        <taxon>Cytophagales</taxon>
        <taxon>Microscillaceae</taxon>
        <taxon>Microscilla</taxon>
    </lineage>
</organism>
<name>A1ZTN5_MICM2</name>
<proteinExistence type="predicted"/>
<comment type="caution">
    <text evidence="1">The sequence shown here is derived from an EMBL/GenBank/DDBJ whole genome shotgun (WGS) entry which is preliminary data.</text>
</comment>
<reference evidence="1 2" key="1">
    <citation type="submission" date="2007-01" db="EMBL/GenBank/DDBJ databases">
        <authorList>
            <person name="Haygood M."/>
            <person name="Podell S."/>
            <person name="Anderson C."/>
            <person name="Hopkinson B."/>
            <person name="Roe K."/>
            <person name="Barbeau K."/>
            <person name="Gaasterland T."/>
            <person name="Ferriera S."/>
            <person name="Johnson J."/>
            <person name="Kravitz S."/>
            <person name="Beeson K."/>
            <person name="Sutton G."/>
            <person name="Rogers Y.-H."/>
            <person name="Friedman R."/>
            <person name="Frazier M."/>
            <person name="Venter J.C."/>
        </authorList>
    </citation>
    <scope>NUCLEOTIDE SEQUENCE [LARGE SCALE GENOMIC DNA]</scope>
    <source>
        <strain evidence="1 2">ATCC 23134</strain>
    </source>
</reference>
<keyword evidence="2" id="KW-1185">Reference proteome</keyword>
<evidence type="ECO:0000313" key="1">
    <source>
        <dbReference type="EMBL" id="EAY26294.1"/>
    </source>
</evidence>
<dbReference type="AlphaFoldDB" id="A1ZTN5"/>
<protein>
    <submittedName>
        <fullName evidence="1">Uncharacterized protein</fullName>
    </submittedName>
</protein>
<gene>
    <name evidence="1" type="ORF">M23134_01617</name>
</gene>